<gene>
    <name evidence="1" type="ORF">PBRA_000713</name>
</gene>
<protein>
    <submittedName>
        <fullName evidence="1">Uncharacterized protein</fullName>
    </submittedName>
</protein>
<dbReference type="EMBL" id="CDSF01000079">
    <property type="protein sequence ID" value="CEO97368.1"/>
    <property type="molecule type" value="Genomic_DNA"/>
</dbReference>
<dbReference type="AlphaFoldDB" id="A0A0G4IPT4"/>
<sequence length="164" mass="17955">MAIIDDDVAALRQMTISQMRAVVSASDDDTAEPASDELCEVFLDEIMRNPNGGPDQLHDLMRAHHLEPGYNAAAEATSAVDEVTPIKPIPGKAPVDDTDNVRRFAKLAPGFQSVLQQEFPNAFTTSHRPPPTDSIASLNLSNLSDADLTSIDNLHRRPPRTWQE</sequence>
<organism evidence="1 2">
    <name type="scientific">Plasmodiophora brassicae</name>
    <name type="common">Clubroot disease agent</name>
    <dbReference type="NCBI Taxonomy" id="37360"/>
    <lineage>
        <taxon>Eukaryota</taxon>
        <taxon>Sar</taxon>
        <taxon>Rhizaria</taxon>
        <taxon>Endomyxa</taxon>
        <taxon>Phytomyxea</taxon>
        <taxon>Plasmodiophorida</taxon>
        <taxon>Plasmodiophoridae</taxon>
        <taxon>Plasmodiophora</taxon>
    </lineage>
</organism>
<keyword evidence="2" id="KW-1185">Reference proteome</keyword>
<accession>A0A0G4IPT4</accession>
<reference evidence="1 2" key="1">
    <citation type="submission" date="2015-02" db="EMBL/GenBank/DDBJ databases">
        <authorList>
            <person name="Chooi Y.-H."/>
        </authorList>
    </citation>
    <scope>NUCLEOTIDE SEQUENCE [LARGE SCALE GENOMIC DNA]</scope>
    <source>
        <strain evidence="1">E3</strain>
    </source>
</reference>
<proteinExistence type="predicted"/>
<evidence type="ECO:0000313" key="2">
    <source>
        <dbReference type="Proteomes" id="UP000039324"/>
    </source>
</evidence>
<name>A0A0G4IPT4_PLABS</name>
<evidence type="ECO:0000313" key="1">
    <source>
        <dbReference type="EMBL" id="CEO97368.1"/>
    </source>
</evidence>
<dbReference type="Proteomes" id="UP000039324">
    <property type="component" value="Unassembled WGS sequence"/>
</dbReference>